<dbReference type="GO" id="GO:0050684">
    <property type="term" value="P:regulation of mRNA processing"/>
    <property type="evidence" value="ECO:0007669"/>
    <property type="project" value="TreeGrafter"/>
</dbReference>
<keyword evidence="4" id="KW-0547">Nucleotide-binding</keyword>
<evidence type="ECO:0000256" key="8">
    <source>
        <dbReference type="ARBA" id="ARBA00048679"/>
    </source>
</evidence>
<name>A0A6A7BY98_9PEZI</name>
<dbReference type="GO" id="GO:0005634">
    <property type="term" value="C:nucleus"/>
    <property type="evidence" value="ECO:0007669"/>
    <property type="project" value="TreeGrafter"/>
</dbReference>
<evidence type="ECO:0000256" key="3">
    <source>
        <dbReference type="ARBA" id="ARBA00022679"/>
    </source>
</evidence>
<dbReference type="GO" id="GO:0005524">
    <property type="term" value="F:ATP binding"/>
    <property type="evidence" value="ECO:0007669"/>
    <property type="project" value="UniProtKB-KW"/>
</dbReference>
<dbReference type="SUPFAM" id="SSF56112">
    <property type="entry name" value="Protein kinase-like (PK-like)"/>
    <property type="match status" value="1"/>
</dbReference>
<keyword evidence="5" id="KW-0418">Kinase</keyword>
<gene>
    <name evidence="10" type="ORF">K470DRAFT_286956</name>
</gene>
<dbReference type="Pfam" id="PF00069">
    <property type="entry name" value="Pkinase"/>
    <property type="match status" value="1"/>
</dbReference>
<dbReference type="GO" id="GO:0005737">
    <property type="term" value="C:cytoplasm"/>
    <property type="evidence" value="ECO:0007669"/>
    <property type="project" value="TreeGrafter"/>
</dbReference>
<evidence type="ECO:0000256" key="1">
    <source>
        <dbReference type="ARBA" id="ARBA00012513"/>
    </source>
</evidence>
<dbReference type="Proteomes" id="UP000799421">
    <property type="component" value="Unassembled WGS sequence"/>
</dbReference>
<sequence length="201" mass="22627">MAHSIFRFPYYCGLPGCENICRYVLGGYYPVHIGDILHNGCYRILQKLGNDSFSTIWATRDEQEQRFVALKIPVADARSSLETTILKTLASSGSKHPGISYLHVLRDEFELIGLNGTHSCIVTDVYGVHVGLDLENRCVSLNASAARRLQQQVLQALDCLHQYGIVHGDLYSGKVVWTVPGVNSLTEEKFLRFFKTHRLKK</sequence>
<protein>
    <recommendedName>
        <fullName evidence="1">non-specific serine/threonine protein kinase</fullName>
        <ecNumber evidence="1">2.7.11.1</ecNumber>
    </recommendedName>
</protein>
<dbReference type="InterPro" id="IPR051334">
    <property type="entry name" value="SRPK"/>
</dbReference>
<dbReference type="PROSITE" id="PS50011">
    <property type="entry name" value="PROTEIN_KINASE_DOM"/>
    <property type="match status" value="1"/>
</dbReference>
<evidence type="ECO:0000259" key="9">
    <source>
        <dbReference type="PROSITE" id="PS50011"/>
    </source>
</evidence>
<dbReference type="GO" id="GO:0004674">
    <property type="term" value="F:protein serine/threonine kinase activity"/>
    <property type="evidence" value="ECO:0007669"/>
    <property type="project" value="UniProtKB-KW"/>
</dbReference>
<dbReference type="EC" id="2.7.11.1" evidence="1"/>
<feature type="domain" description="Protein kinase" evidence="9">
    <location>
        <begin position="42"/>
        <end position="201"/>
    </location>
</feature>
<dbReference type="PANTHER" id="PTHR47634:SF9">
    <property type="entry name" value="PROTEIN KINASE DOMAIN-CONTAINING PROTEIN-RELATED"/>
    <property type="match status" value="1"/>
</dbReference>
<evidence type="ECO:0000256" key="2">
    <source>
        <dbReference type="ARBA" id="ARBA00022527"/>
    </source>
</evidence>
<dbReference type="EMBL" id="MU005983">
    <property type="protein sequence ID" value="KAF2860346.1"/>
    <property type="molecule type" value="Genomic_DNA"/>
</dbReference>
<dbReference type="Gene3D" id="3.30.200.20">
    <property type="entry name" value="Phosphorylase Kinase, domain 1"/>
    <property type="match status" value="1"/>
</dbReference>
<evidence type="ECO:0000256" key="6">
    <source>
        <dbReference type="ARBA" id="ARBA00022840"/>
    </source>
</evidence>
<evidence type="ECO:0000256" key="5">
    <source>
        <dbReference type="ARBA" id="ARBA00022777"/>
    </source>
</evidence>
<organism evidence="10 11">
    <name type="scientific">Piedraia hortae CBS 480.64</name>
    <dbReference type="NCBI Taxonomy" id="1314780"/>
    <lineage>
        <taxon>Eukaryota</taxon>
        <taxon>Fungi</taxon>
        <taxon>Dikarya</taxon>
        <taxon>Ascomycota</taxon>
        <taxon>Pezizomycotina</taxon>
        <taxon>Dothideomycetes</taxon>
        <taxon>Dothideomycetidae</taxon>
        <taxon>Capnodiales</taxon>
        <taxon>Piedraiaceae</taxon>
        <taxon>Piedraia</taxon>
    </lineage>
</organism>
<keyword evidence="2" id="KW-0723">Serine/threonine-protein kinase</keyword>
<comment type="catalytic activity">
    <reaction evidence="8">
        <text>L-seryl-[protein] + ATP = O-phospho-L-seryl-[protein] + ADP + H(+)</text>
        <dbReference type="Rhea" id="RHEA:17989"/>
        <dbReference type="Rhea" id="RHEA-COMP:9863"/>
        <dbReference type="Rhea" id="RHEA-COMP:11604"/>
        <dbReference type="ChEBI" id="CHEBI:15378"/>
        <dbReference type="ChEBI" id="CHEBI:29999"/>
        <dbReference type="ChEBI" id="CHEBI:30616"/>
        <dbReference type="ChEBI" id="CHEBI:83421"/>
        <dbReference type="ChEBI" id="CHEBI:456216"/>
        <dbReference type="EC" id="2.7.11.1"/>
    </reaction>
</comment>
<dbReference type="GO" id="GO:0000245">
    <property type="term" value="P:spliceosomal complex assembly"/>
    <property type="evidence" value="ECO:0007669"/>
    <property type="project" value="TreeGrafter"/>
</dbReference>
<keyword evidence="6" id="KW-0067">ATP-binding</keyword>
<proteinExistence type="predicted"/>
<evidence type="ECO:0000256" key="7">
    <source>
        <dbReference type="ARBA" id="ARBA00047899"/>
    </source>
</evidence>
<accession>A0A6A7BY98</accession>
<dbReference type="PANTHER" id="PTHR47634">
    <property type="entry name" value="PROTEIN KINASE DOMAIN-CONTAINING PROTEIN-RELATED"/>
    <property type="match status" value="1"/>
</dbReference>
<reference evidence="10" key="1">
    <citation type="journal article" date="2020" name="Stud. Mycol.">
        <title>101 Dothideomycetes genomes: a test case for predicting lifestyles and emergence of pathogens.</title>
        <authorList>
            <person name="Haridas S."/>
            <person name="Albert R."/>
            <person name="Binder M."/>
            <person name="Bloem J."/>
            <person name="Labutti K."/>
            <person name="Salamov A."/>
            <person name="Andreopoulos B."/>
            <person name="Baker S."/>
            <person name="Barry K."/>
            <person name="Bills G."/>
            <person name="Bluhm B."/>
            <person name="Cannon C."/>
            <person name="Castanera R."/>
            <person name="Culley D."/>
            <person name="Daum C."/>
            <person name="Ezra D."/>
            <person name="Gonzalez J."/>
            <person name="Henrissat B."/>
            <person name="Kuo A."/>
            <person name="Liang C."/>
            <person name="Lipzen A."/>
            <person name="Lutzoni F."/>
            <person name="Magnuson J."/>
            <person name="Mondo S."/>
            <person name="Nolan M."/>
            <person name="Ohm R."/>
            <person name="Pangilinan J."/>
            <person name="Park H.-J."/>
            <person name="Ramirez L."/>
            <person name="Alfaro M."/>
            <person name="Sun H."/>
            <person name="Tritt A."/>
            <person name="Yoshinaga Y."/>
            <person name="Zwiers L.-H."/>
            <person name="Turgeon B."/>
            <person name="Goodwin S."/>
            <person name="Spatafora J."/>
            <person name="Crous P."/>
            <person name="Grigoriev I."/>
        </authorList>
    </citation>
    <scope>NUCLEOTIDE SEQUENCE</scope>
    <source>
        <strain evidence="10">CBS 480.64</strain>
    </source>
</reference>
<keyword evidence="11" id="KW-1185">Reference proteome</keyword>
<evidence type="ECO:0000313" key="10">
    <source>
        <dbReference type="EMBL" id="KAF2860346.1"/>
    </source>
</evidence>
<dbReference type="InterPro" id="IPR000719">
    <property type="entry name" value="Prot_kinase_dom"/>
</dbReference>
<dbReference type="AlphaFoldDB" id="A0A6A7BY98"/>
<dbReference type="InterPro" id="IPR011009">
    <property type="entry name" value="Kinase-like_dom_sf"/>
</dbReference>
<evidence type="ECO:0000313" key="11">
    <source>
        <dbReference type="Proteomes" id="UP000799421"/>
    </source>
</evidence>
<dbReference type="OrthoDB" id="5979581at2759"/>
<keyword evidence="3" id="KW-0808">Transferase</keyword>
<evidence type="ECO:0000256" key="4">
    <source>
        <dbReference type="ARBA" id="ARBA00022741"/>
    </source>
</evidence>
<comment type="catalytic activity">
    <reaction evidence="7">
        <text>L-threonyl-[protein] + ATP = O-phospho-L-threonyl-[protein] + ADP + H(+)</text>
        <dbReference type="Rhea" id="RHEA:46608"/>
        <dbReference type="Rhea" id="RHEA-COMP:11060"/>
        <dbReference type="Rhea" id="RHEA-COMP:11605"/>
        <dbReference type="ChEBI" id="CHEBI:15378"/>
        <dbReference type="ChEBI" id="CHEBI:30013"/>
        <dbReference type="ChEBI" id="CHEBI:30616"/>
        <dbReference type="ChEBI" id="CHEBI:61977"/>
        <dbReference type="ChEBI" id="CHEBI:456216"/>
        <dbReference type="EC" id="2.7.11.1"/>
    </reaction>
</comment>
<dbReference type="Gene3D" id="1.10.510.10">
    <property type="entry name" value="Transferase(Phosphotransferase) domain 1"/>
    <property type="match status" value="1"/>
</dbReference>